<dbReference type="Pfam" id="PF26571">
    <property type="entry name" value="VldE"/>
    <property type="match status" value="1"/>
</dbReference>
<feature type="domain" description="ARB-07466-like C-terminal" evidence="1">
    <location>
        <begin position="136"/>
        <end position="230"/>
    </location>
</feature>
<name>A0ABX1SKY3_9PSEU</name>
<dbReference type="Proteomes" id="UP000820669">
    <property type="component" value="Unassembled WGS sequence"/>
</dbReference>
<evidence type="ECO:0000313" key="2">
    <source>
        <dbReference type="EMBL" id="NMI02232.1"/>
    </source>
</evidence>
<proteinExistence type="predicted"/>
<organism evidence="2 3">
    <name type="scientific">Pseudonocardia acidicola</name>
    <dbReference type="NCBI Taxonomy" id="2724939"/>
    <lineage>
        <taxon>Bacteria</taxon>
        <taxon>Bacillati</taxon>
        <taxon>Actinomycetota</taxon>
        <taxon>Actinomycetes</taxon>
        <taxon>Pseudonocardiales</taxon>
        <taxon>Pseudonocardiaceae</taxon>
        <taxon>Pseudonocardia</taxon>
    </lineage>
</organism>
<comment type="caution">
    <text evidence="2">The sequence shown here is derived from an EMBL/GenBank/DDBJ whole genome shotgun (WGS) entry which is preliminary data.</text>
</comment>
<accession>A0ABX1SKY3</accession>
<dbReference type="EMBL" id="JAAXLA010000135">
    <property type="protein sequence ID" value="NMI02232.1"/>
    <property type="molecule type" value="Genomic_DNA"/>
</dbReference>
<dbReference type="RefSeq" id="WP_169385730.1">
    <property type="nucleotide sequence ID" value="NZ_JAAXLA010000135.1"/>
</dbReference>
<keyword evidence="3" id="KW-1185">Reference proteome</keyword>
<dbReference type="InterPro" id="IPR058593">
    <property type="entry name" value="ARB_07466-like_C"/>
</dbReference>
<sequence>MSRHRSSALLTPSAQAALRNGVTAAAVTGGSLGLIAPAITLVTSTEPGTGPAVLQLAADESRPAGAAAVAAGRPGGAAPGMPPGIVPVTAPEAPDRMDAAGLLKAVGLADLARRAEEEHAAREAAARCDVDLGGLGRVKPWVAAAARFLSCRYGHPDLIGVAGRGRVSDHPRGLALDFMVRGERGDRIAECALRNQQALGITYVIWEQRINYGDGWEPMGNRGNDTENHVDHVHISFAGTAPTGTPTVELCG</sequence>
<evidence type="ECO:0000313" key="3">
    <source>
        <dbReference type="Proteomes" id="UP000820669"/>
    </source>
</evidence>
<reference evidence="2 3" key="1">
    <citation type="submission" date="2020-04" db="EMBL/GenBank/DDBJ databases">
        <authorList>
            <person name="Klaysubun C."/>
            <person name="Duangmal K."/>
            <person name="Lipun K."/>
        </authorList>
    </citation>
    <scope>NUCLEOTIDE SEQUENCE [LARGE SCALE GENOMIC DNA]</scope>
    <source>
        <strain evidence="2 3">K10HN5</strain>
    </source>
</reference>
<evidence type="ECO:0000259" key="1">
    <source>
        <dbReference type="Pfam" id="PF26571"/>
    </source>
</evidence>
<gene>
    <name evidence="2" type="ORF">HF526_33845</name>
</gene>
<protein>
    <recommendedName>
        <fullName evidence="1">ARB-07466-like C-terminal domain-containing protein</fullName>
    </recommendedName>
</protein>